<accession>A0ACC1SBF7</accession>
<proteinExistence type="predicted"/>
<gene>
    <name evidence="1" type="ORF">NM688_g6898</name>
</gene>
<organism evidence="1 2">
    <name type="scientific">Phlebia brevispora</name>
    <dbReference type="NCBI Taxonomy" id="194682"/>
    <lineage>
        <taxon>Eukaryota</taxon>
        <taxon>Fungi</taxon>
        <taxon>Dikarya</taxon>
        <taxon>Basidiomycota</taxon>
        <taxon>Agaricomycotina</taxon>
        <taxon>Agaricomycetes</taxon>
        <taxon>Polyporales</taxon>
        <taxon>Meruliaceae</taxon>
        <taxon>Phlebia</taxon>
    </lineage>
</organism>
<sequence length="506" mass="54354">MSKVDSTVSLGPEESAEVLDVFNDIANDLHPSSPKLANALFGTARQRSISKLKSPSRRDSPTLPWRTNSQRSMRETILANTPKPRRSSSTFLSSPTRNPSTHSLDKSPKFDDNEDIIDDRSFASVSDYGNLLDDIDSGPEDDDGSETDSSIDIHTPLPHLMFRDGLLSPRSKLLPQNSPGSFYSDHHDGHAPRAGSVMSLASTAGSVVTKSGLQRDPRDTARRRVRHRDRKLLCAGMGLTTGLGWSDSEDEDAPSALTRRLITTTIERNRSGSVTSPSHRTSQLGGPSLSRFSSPVPSSKSPLPRKSTSTSNLRSASVSFPVKSPSSPGIGPGSGLRVPRGRAASTATASISPPTSLFSSHTKSSLSLSQSTSSLRSQPIAESPSPTESTFSKALPSPPAIQTRTRTRVDSNASTATSSRSVSSITTPTAPFPRMKASTDSLKQGIQMPRARTDSVTVLKLGRPAPVAPPAGRAKEDTLTLLFPRRVPSFPKPIRRPRRHTKRTTT</sequence>
<keyword evidence="2" id="KW-1185">Reference proteome</keyword>
<evidence type="ECO:0000313" key="2">
    <source>
        <dbReference type="Proteomes" id="UP001148662"/>
    </source>
</evidence>
<dbReference type="Proteomes" id="UP001148662">
    <property type="component" value="Unassembled WGS sequence"/>
</dbReference>
<comment type="caution">
    <text evidence="1">The sequence shown here is derived from an EMBL/GenBank/DDBJ whole genome shotgun (WGS) entry which is preliminary data.</text>
</comment>
<reference evidence="1" key="1">
    <citation type="submission" date="2022-07" db="EMBL/GenBank/DDBJ databases">
        <title>Genome Sequence of Phlebia brevispora.</title>
        <authorList>
            <person name="Buettner E."/>
        </authorList>
    </citation>
    <scope>NUCLEOTIDE SEQUENCE</scope>
    <source>
        <strain evidence="1">MPL23</strain>
    </source>
</reference>
<dbReference type="EMBL" id="JANHOG010001504">
    <property type="protein sequence ID" value="KAJ3535990.1"/>
    <property type="molecule type" value="Genomic_DNA"/>
</dbReference>
<evidence type="ECO:0000313" key="1">
    <source>
        <dbReference type="EMBL" id="KAJ3535990.1"/>
    </source>
</evidence>
<protein>
    <submittedName>
        <fullName evidence="1">Uncharacterized protein</fullName>
    </submittedName>
</protein>
<name>A0ACC1SBF7_9APHY</name>